<evidence type="ECO:0000313" key="1">
    <source>
        <dbReference type="EMBL" id="BDY13937.1"/>
    </source>
</evidence>
<name>A0ABM8FNE9_9BACT</name>
<sequence length="181" mass="21089">MECVLKFYTITIQRLRHVKKEILTLLTALFVLTGCSGKNEISQMLQPDVIYEKALVHTREAQIIRSFETKASISATLLNEVFPQRYSYEKGVFFFVGVITDMKAEEFKKRYHITLNGDEPVNIEPVTRNDDLYILMPSVTRWGKYWIVTFPPQKAKKFVIDFGIDPYGSVELAFQRPMPRR</sequence>
<evidence type="ECO:0000313" key="2">
    <source>
        <dbReference type="Proteomes" id="UP001321445"/>
    </source>
</evidence>
<dbReference type="Proteomes" id="UP001321445">
    <property type="component" value="Chromosome"/>
</dbReference>
<dbReference type="EMBL" id="AP027370">
    <property type="protein sequence ID" value="BDY13937.1"/>
    <property type="molecule type" value="Genomic_DNA"/>
</dbReference>
<evidence type="ECO:0008006" key="3">
    <source>
        <dbReference type="Google" id="ProtNLM"/>
    </source>
</evidence>
<keyword evidence="2" id="KW-1185">Reference proteome</keyword>
<proteinExistence type="predicted"/>
<dbReference type="PROSITE" id="PS51257">
    <property type="entry name" value="PROKAR_LIPOPROTEIN"/>
    <property type="match status" value="1"/>
</dbReference>
<organism evidence="1 2">
    <name type="scientific">Hydrogenimonas cancrithermarum</name>
    <dbReference type="NCBI Taxonomy" id="2993563"/>
    <lineage>
        <taxon>Bacteria</taxon>
        <taxon>Pseudomonadati</taxon>
        <taxon>Campylobacterota</taxon>
        <taxon>Epsilonproteobacteria</taxon>
        <taxon>Campylobacterales</taxon>
        <taxon>Hydrogenimonadaceae</taxon>
        <taxon>Hydrogenimonas</taxon>
    </lineage>
</organism>
<reference evidence="1 2" key="1">
    <citation type="submission" date="2023-03" db="EMBL/GenBank/DDBJ databases">
        <title>Description of Hydrogenimonas sp. ISO32.</title>
        <authorList>
            <person name="Mino S."/>
            <person name="Fukazawa S."/>
            <person name="Sawabe T."/>
        </authorList>
    </citation>
    <scope>NUCLEOTIDE SEQUENCE [LARGE SCALE GENOMIC DNA]</scope>
    <source>
        <strain evidence="1 2">ISO32</strain>
    </source>
</reference>
<protein>
    <recommendedName>
        <fullName evidence="3">Lipoprotein</fullName>
    </recommendedName>
</protein>
<accession>A0ABM8FNE9</accession>
<gene>
    <name evidence="1" type="ORF">HCR_22490</name>
</gene>